<accession>A0A5K3FYT8</accession>
<evidence type="ECO:0000313" key="3">
    <source>
        <dbReference type="WBParaSite" id="MCU_011298-RA"/>
    </source>
</evidence>
<dbReference type="PANTHER" id="PTHR10635:SF0">
    <property type="entry name" value="COATOMER SUBUNIT BETA"/>
    <property type="match status" value="1"/>
</dbReference>
<organism evidence="3">
    <name type="scientific">Mesocestoides corti</name>
    <name type="common">Flatworm</name>
    <dbReference type="NCBI Taxonomy" id="53468"/>
    <lineage>
        <taxon>Eukaryota</taxon>
        <taxon>Metazoa</taxon>
        <taxon>Spiralia</taxon>
        <taxon>Lophotrochozoa</taxon>
        <taxon>Platyhelminthes</taxon>
        <taxon>Cestoda</taxon>
        <taxon>Eucestoda</taxon>
        <taxon>Cyclophyllidea</taxon>
        <taxon>Mesocestoididae</taxon>
        <taxon>Mesocestoides</taxon>
    </lineage>
</organism>
<evidence type="ECO:0000259" key="2">
    <source>
        <dbReference type="Pfam" id="PF14806"/>
    </source>
</evidence>
<reference evidence="3" key="1">
    <citation type="submission" date="2019-11" db="UniProtKB">
        <authorList>
            <consortium name="WormBaseParasite"/>
        </authorList>
    </citation>
    <scope>IDENTIFICATION</scope>
</reference>
<dbReference type="GO" id="GO:0006888">
    <property type="term" value="P:endoplasmic reticulum to Golgi vesicle-mediated transport"/>
    <property type="evidence" value="ECO:0007669"/>
    <property type="project" value="TreeGrafter"/>
</dbReference>
<dbReference type="WBParaSite" id="MCU_011298-RA">
    <property type="protein sequence ID" value="MCU_011298-RA"/>
    <property type="gene ID" value="MCU_011298"/>
</dbReference>
<feature type="region of interest" description="Disordered" evidence="1">
    <location>
        <begin position="96"/>
        <end position="136"/>
    </location>
</feature>
<proteinExistence type="predicted"/>
<dbReference type="Pfam" id="PF14806">
    <property type="entry name" value="Coatomer_b_Cpla"/>
    <property type="match status" value="1"/>
</dbReference>
<dbReference type="GO" id="GO:0030126">
    <property type="term" value="C:COPI vesicle coat"/>
    <property type="evidence" value="ECO:0007669"/>
    <property type="project" value="TreeGrafter"/>
</dbReference>
<dbReference type="GO" id="GO:0006886">
    <property type="term" value="P:intracellular protein transport"/>
    <property type="evidence" value="ECO:0007669"/>
    <property type="project" value="InterPro"/>
</dbReference>
<dbReference type="InterPro" id="IPR029446">
    <property type="entry name" value="COPB1_appendage_platform_dom"/>
</dbReference>
<dbReference type="AlphaFoldDB" id="A0A5K3FYT8"/>
<dbReference type="InterPro" id="IPR016460">
    <property type="entry name" value="COPB1"/>
</dbReference>
<dbReference type="GO" id="GO:0006891">
    <property type="term" value="P:intra-Golgi vesicle-mediated transport"/>
    <property type="evidence" value="ECO:0007669"/>
    <property type="project" value="TreeGrafter"/>
</dbReference>
<feature type="compositionally biased region" description="Polar residues" evidence="1">
    <location>
        <begin position="113"/>
        <end position="122"/>
    </location>
</feature>
<protein>
    <submittedName>
        <fullName evidence="3">Coatomer_b_Cpla domain-containing protein</fullName>
    </submittedName>
</protein>
<sequence length="136" mass="14989">MWSVFEWENKVTVSTQVTDLHTYLDNVTKITNFRCLTPPEALRGECNYLCATLYACSVFGEHVLGNLCLEKPTDDAPVSGHVRIRAKTQGMAVTMGDKISTSQKQWKDKKPTNRTGSPTKSVVTAGPESASLLPEL</sequence>
<feature type="domain" description="Coatomer beta subunit appendage platform" evidence="2">
    <location>
        <begin position="1"/>
        <end position="99"/>
    </location>
</feature>
<dbReference type="PANTHER" id="PTHR10635">
    <property type="entry name" value="COATOMER SUBUNIT BETA"/>
    <property type="match status" value="1"/>
</dbReference>
<name>A0A5K3FYT8_MESCO</name>
<evidence type="ECO:0000256" key="1">
    <source>
        <dbReference type="SAM" id="MobiDB-lite"/>
    </source>
</evidence>